<dbReference type="AlphaFoldDB" id="D4F4Z0"/>
<dbReference type="HOGENOM" id="CLU_3152241_0_0_6"/>
<dbReference type="EMBL" id="ADGK01000116">
    <property type="protein sequence ID" value="EFE23177.1"/>
    <property type="molecule type" value="Genomic_DNA"/>
</dbReference>
<proteinExistence type="predicted"/>
<organism evidence="1 2">
    <name type="scientific">Edwardsiella tarda ATCC 23685</name>
    <dbReference type="NCBI Taxonomy" id="500638"/>
    <lineage>
        <taxon>Bacteria</taxon>
        <taxon>Pseudomonadati</taxon>
        <taxon>Pseudomonadota</taxon>
        <taxon>Gammaproteobacteria</taxon>
        <taxon>Enterobacterales</taxon>
        <taxon>Hafniaceae</taxon>
        <taxon>Edwardsiella</taxon>
    </lineage>
</organism>
<evidence type="ECO:0000313" key="1">
    <source>
        <dbReference type="EMBL" id="EFE23177.1"/>
    </source>
</evidence>
<gene>
    <name evidence="1" type="ORF">EDWATA_01817</name>
</gene>
<name>D4F4Z0_EDWTA</name>
<evidence type="ECO:0000313" key="2">
    <source>
        <dbReference type="Proteomes" id="UP000003692"/>
    </source>
</evidence>
<sequence>MTKVTPCATRDYGHKRAKHGAISCREKIFSAKAFRGRRKEAPFSHLSC</sequence>
<dbReference type="Proteomes" id="UP000003692">
    <property type="component" value="Unassembled WGS sequence"/>
</dbReference>
<protein>
    <submittedName>
        <fullName evidence="1">Uncharacterized protein</fullName>
    </submittedName>
</protein>
<reference evidence="1 2" key="1">
    <citation type="submission" date="2010-02" db="EMBL/GenBank/DDBJ databases">
        <authorList>
            <person name="Weinstock G."/>
            <person name="Sodergren E."/>
            <person name="Clifton S."/>
            <person name="Fulton L."/>
            <person name="Fulton B."/>
            <person name="Courtney L."/>
            <person name="Fronick C."/>
            <person name="Harrison M."/>
            <person name="Strong C."/>
            <person name="Farmer C."/>
            <person name="Delahaunty K."/>
            <person name="Markovic C."/>
            <person name="Hall O."/>
            <person name="Minx P."/>
            <person name="Tomlinson C."/>
            <person name="Mitreva M."/>
            <person name="Nelson J."/>
            <person name="Hou S."/>
            <person name="Wollam A."/>
            <person name="Pepin K.H."/>
            <person name="Johnson M."/>
            <person name="Bhonagiri V."/>
            <person name="Zhang X."/>
            <person name="Suruliraj S."/>
            <person name="Warren W."/>
            <person name="Chinwalla A."/>
            <person name="Mardis E.R."/>
            <person name="Wilson R.K."/>
        </authorList>
    </citation>
    <scope>NUCLEOTIDE SEQUENCE [LARGE SCALE GENOMIC DNA]</scope>
    <source>
        <strain evidence="1 2">ATCC 23685</strain>
    </source>
</reference>
<accession>D4F4Z0</accession>
<comment type="caution">
    <text evidence="1">The sequence shown here is derived from an EMBL/GenBank/DDBJ whole genome shotgun (WGS) entry which is preliminary data.</text>
</comment>